<proteinExistence type="inferred from homology"/>
<dbReference type="Proteomes" id="UP000542125">
    <property type="component" value="Unassembled WGS sequence"/>
</dbReference>
<feature type="transmembrane region" description="Helical" evidence="6">
    <location>
        <begin position="205"/>
        <end position="225"/>
    </location>
</feature>
<name>A0A7Y9IU47_9BURK</name>
<organism evidence="7 8">
    <name type="scientific">Pigmentiphaga litoralis</name>
    <dbReference type="NCBI Taxonomy" id="516702"/>
    <lineage>
        <taxon>Bacteria</taxon>
        <taxon>Pseudomonadati</taxon>
        <taxon>Pseudomonadota</taxon>
        <taxon>Betaproteobacteria</taxon>
        <taxon>Burkholderiales</taxon>
        <taxon>Alcaligenaceae</taxon>
        <taxon>Pigmentiphaga</taxon>
    </lineage>
</organism>
<keyword evidence="5 6" id="KW-0472">Membrane</keyword>
<dbReference type="PANTHER" id="PTHR30238:SF4">
    <property type="entry name" value="SLL1022 PROTEIN"/>
    <property type="match status" value="1"/>
</dbReference>
<dbReference type="EMBL" id="JACBYR010000001">
    <property type="protein sequence ID" value="NYE83135.1"/>
    <property type="molecule type" value="Genomic_DNA"/>
</dbReference>
<feature type="transmembrane region" description="Helical" evidence="6">
    <location>
        <begin position="12"/>
        <end position="41"/>
    </location>
</feature>
<evidence type="ECO:0000256" key="4">
    <source>
        <dbReference type="ARBA" id="ARBA00022989"/>
    </source>
</evidence>
<dbReference type="InterPro" id="IPR022301">
    <property type="entry name" value="Integral_membrane_YjbE"/>
</dbReference>
<reference evidence="7 8" key="1">
    <citation type="submission" date="2020-07" db="EMBL/GenBank/DDBJ databases">
        <title>Genomic Encyclopedia of Type Strains, Phase IV (KMG-V): Genome sequencing to study the core and pangenomes of soil and plant-associated prokaryotes.</title>
        <authorList>
            <person name="Whitman W."/>
        </authorList>
    </citation>
    <scope>NUCLEOTIDE SEQUENCE [LARGE SCALE GENOMIC DNA]</scope>
    <source>
        <strain evidence="7 8">SAS40</strain>
    </source>
</reference>
<keyword evidence="4 6" id="KW-1133">Transmembrane helix</keyword>
<comment type="subcellular location">
    <subcellularLocation>
        <location evidence="1">Membrane</location>
        <topology evidence="1">Multi-pass membrane protein</topology>
    </subcellularLocation>
</comment>
<keyword evidence="3 6" id="KW-0812">Transmembrane</keyword>
<comment type="similarity">
    <text evidence="2">Belongs to the TerC family.</text>
</comment>
<accession>A0A7Y9IU47</accession>
<feature type="transmembrane region" description="Helical" evidence="6">
    <location>
        <begin position="173"/>
        <end position="190"/>
    </location>
</feature>
<evidence type="ECO:0000313" key="7">
    <source>
        <dbReference type="EMBL" id="NYE83135.1"/>
    </source>
</evidence>
<evidence type="ECO:0000256" key="1">
    <source>
        <dbReference type="ARBA" id="ARBA00004141"/>
    </source>
</evidence>
<evidence type="ECO:0000313" key="8">
    <source>
        <dbReference type="Proteomes" id="UP000542125"/>
    </source>
</evidence>
<evidence type="ECO:0000256" key="5">
    <source>
        <dbReference type="ARBA" id="ARBA00023136"/>
    </source>
</evidence>
<dbReference type="NCBIfam" id="TIGR03717">
    <property type="entry name" value="R_switched_YjbE"/>
    <property type="match status" value="1"/>
</dbReference>
<gene>
    <name evidence="7" type="ORF">FHW18_002406</name>
</gene>
<evidence type="ECO:0000256" key="2">
    <source>
        <dbReference type="ARBA" id="ARBA00007511"/>
    </source>
</evidence>
<sequence>MEWLSALAAETFTMQFLMALGAIIVIDIVLAGDNAIVIALAARNLPKHLQKKAVVWGTVGAIVVRTLMTLVVVWLLKIPGLLLVGGLALLWIAYRLLTAGEGGHDEHGGTVTFAAALKTIIIADAVMGVDNVLAVAGAAHGNFLLVILGLLISVPIMVWGSRLILALLGKYPQIMYIGAGVLVITSVKMVSGEPLVAPYVAANPWIVWVAYPLALIGVLGGARMVNQARTAKPLSHSPSEAV</sequence>
<dbReference type="RefSeq" id="WP_179586555.1">
    <property type="nucleotide sequence ID" value="NZ_JACBYR010000001.1"/>
</dbReference>
<protein>
    <submittedName>
        <fullName evidence="7">YjbE family integral membrane protein</fullName>
    </submittedName>
</protein>
<dbReference type="PANTHER" id="PTHR30238">
    <property type="entry name" value="MEMBRANE BOUND PREDICTED REDOX MODULATOR"/>
    <property type="match status" value="1"/>
</dbReference>
<keyword evidence="8" id="KW-1185">Reference proteome</keyword>
<comment type="caution">
    <text evidence="7">The sequence shown here is derived from an EMBL/GenBank/DDBJ whole genome shotgun (WGS) entry which is preliminary data.</text>
</comment>
<evidence type="ECO:0000256" key="6">
    <source>
        <dbReference type="SAM" id="Phobius"/>
    </source>
</evidence>
<feature type="transmembrane region" description="Helical" evidence="6">
    <location>
        <begin position="141"/>
        <end position="161"/>
    </location>
</feature>
<dbReference type="GO" id="GO:0016020">
    <property type="term" value="C:membrane"/>
    <property type="evidence" value="ECO:0007669"/>
    <property type="project" value="UniProtKB-SubCell"/>
</dbReference>
<feature type="transmembrane region" description="Helical" evidence="6">
    <location>
        <begin position="80"/>
        <end position="97"/>
    </location>
</feature>
<evidence type="ECO:0000256" key="3">
    <source>
        <dbReference type="ARBA" id="ARBA00022692"/>
    </source>
</evidence>
<dbReference type="AlphaFoldDB" id="A0A7Y9IU47"/>
<dbReference type="Pfam" id="PF03741">
    <property type="entry name" value="TerC"/>
    <property type="match status" value="1"/>
</dbReference>
<dbReference type="InterPro" id="IPR005496">
    <property type="entry name" value="Integral_membrane_TerC"/>
</dbReference>